<comment type="caution">
    <text evidence="4">The sequence shown here is derived from an EMBL/GenBank/DDBJ whole genome shotgun (WGS) entry which is preliminary data.</text>
</comment>
<evidence type="ECO:0000256" key="3">
    <source>
        <dbReference type="SAM" id="Phobius"/>
    </source>
</evidence>
<feature type="region of interest" description="Disordered" evidence="2">
    <location>
        <begin position="171"/>
        <end position="196"/>
    </location>
</feature>
<gene>
    <name evidence="4" type="ORF">NPX13_g10192</name>
</gene>
<dbReference type="Proteomes" id="UP001148614">
    <property type="component" value="Unassembled WGS sequence"/>
</dbReference>
<protein>
    <submittedName>
        <fullName evidence="4">Uncharacterized protein</fullName>
    </submittedName>
</protein>
<keyword evidence="3" id="KW-0472">Membrane</keyword>
<sequence length="196" mass="21861">MPSRRPGSTLATIFSSLFGRDVESNPTSSITPTSTSASVLSARSLSTGAAVGIGIGVGVATMLVLSFLVFWFLRQKYQAIQQQLTAQNQQYQERLAQSMESYHAPSESQWIPPRIGWGYHQQPMDHNYQYQQGAAAPSMESYYPLPESQPVTVPPPVMVIPNAEWKDQKQHVRNHEKPSELSELDGTFSHTYEMQS</sequence>
<evidence type="ECO:0000256" key="1">
    <source>
        <dbReference type="SAM" id="Coils"/>
    </source>
</evidence>
<feature type="coiled-coil region" evidence="1">
    <location>
        <begin position="74"/>
        <end position="101"/>
    </location>
</feature>
<keyword evidence="3" id="KW-1133">Transmembrane helix</keyword>
<evidence type="ECO:0000313" key="5">
    <source>
        <dbReference type="Proteomes" id="UP001148614"/>
    </source>
</evidence>
<feature type="compositionally biased region" description="Basic and acidic residues" evidence="2">
    <location>
        <begin position="171"/>
        <end position="180"/>
    </location>
</feature>
<name>A0A9W8N5A4_9PEZI</name>
<proteinExistence type="predicted"/>
<keyword evidence="1" id="KW-0175">Coiled coil</keyword>
<keyword evidence="5" id="KW-1185">Reference proteome</keyword>
<evidence type="ECO:0000313" key="4">
    <source>
        <dbReference type="EMBL" id="KAJ3556193.1"/>
    </source>
</evidence>
<reference evidence="4" key="1">
    <citation type="submission" date="2022-07" db="EMBL/GenBank/DDBJ databases">
        <title>Genome Sequence of Xylaria arbuscula.</title>
        <authorList>
            <person name="Buettner E."/>
        </authorList>
    </citation>
    <scope>NUCLEOTIDE SEQUENCE</scope>
    <source>
        <strain evidence="4">VT107</strain>
    </source>
</reference>
<dbReference type="AlphaFoldDB" id="A0A9W8N5A4"/>
<keyword evidence="3" id="KW-0812">Transmembrane</keyword>
<dbReference type="EMBL" id="JANPWZ010002777">
    <property type="protein sequence ID" value="KAJ3556193.1"/>
    <property type="molecule type" value="Genomic_DNA"/>
</dbReference>
<feature type="transmembrane region" description="Helical" evidence="3">
    <location>
        <begin position="48"/>
        <end position="73"/>
    </location>
</feature>
<accession>A0A9W8N5A4</accession>
<organism evidence="4 5">
    <name type="scientific">Xylaria arbuscula</name>
    <dbReference type="NCBI Taxonomy" id="114810"/>
    <lineage>
        <taxon>Eukaryota</taxon>
        <taxon>Fungi</taxon>
        <taxon>Dikarya</taxon>
        <taxon>Ascomycota</taxon>
        <taxon>Pezizomycotina</taxon>
        <taxon>Sordariomycetes</taxon>
        <taxon>Xylariomycetidae</taxon>
        <taxon>Xylariales</taxon>
        <taxon>Xylariaceae</taxon>
        <taxon>Xylaria</taxon>
    </lineage>
</organism>
<evidence type="ECO:0000256" key="2">
    <source>
        <dbReference type="SAM" id="MobiDB-lite"/>
    </source>
</evidence>